<comment type="caution">
    <text evidence="4">The sequence shown here is derived from an EMBL/GenBank/DDBJ whole genome shotgun (WGS) entry which is preliminary data.</text>
</comment>
<feature type="region of interest" description="Disordered" evidence="1">
    <location>
        <begin position="343"/>
        <end position="418"/>
    </location>
</feature>
<keyword evidence="3" id="KW-0732">Signal</keyword>
<dbReference type="Proteomes" id="UP001295794">
    <property type="component" value="Unassembled WGS sequence"/>
</dbReference>
<name>A0AAD2JZT7_9AGAR</name>
<evidence type="ECO:0000256" key="1">
    <source>
        <dbReference type="SAM" id="MobiDB-lite"/>
    </source>
</evidence>
<evidence type="ECO:0000256" key="3">
    <source>
        <dbReference type="SAM" id="SignalP"/>
    </source>
</evidence>
<accession>A0AAD2JZT7</accession>
<organism evidence="4 5">
    <name type="scientific">Mycena citricolor</name>
    <dbReference type="NCBI Taxonomy" id="2018698"/>
    <lineage>
        <taxon>Eukaryota</taxon>
        <taxon>Fungi</taxon>
        <taxon>Dikarya</taxon>
        <taxon>Basidiomycota</taxon>
        <taxon>Agaricomycotina</taxon>
        <taxon>Agaricomycetes</taxon>
        <taxon>Agaricomycetidae</taxon>
        <taxon>Agaricales</taxon>
        <taxon>Marasmiineae</taxon>
        <taxon>Mycenaceae</taxon>
        <taxon>Mycena</taxon>
    </lineage>
</organism>
<feature type="region of interest" description="Disordered" evidence="1">
    <location>
        <begin position="84"/>
        <end position="153"/>
    </location>
</feature>
<feature type="transmembrane region" description="Helical" evidence="2">
    <location>
        <begin position="288"/>
        <end position="312"/>
    </location>
</feature>
<dbReference type="AlphaFoldDB" id="A0AAD2JZT7"/>
<keyword evidence="2" id="KW-0812">Transmembrane</keyword>
<protein>
    <submittedName>
        <fullName evidence="4">Uncharacterized protein</fullName>
    </submittedName>
</protein>
<evidence type="ECO:0000313" key="5">
    <source>
        <dbReference type="Proteomes" id="UP001295794"/>
    </source>
</evidence>
<feature type="signal peptide" evidence="3">
    <location>
        <begin position="1"/>
        <end position="25"/>
    </location>
</feature>
<keyword evidence="5" id="KW-1185">Reference proteome</keyword>
<keyword evidence="2" id="KW-0472">Membrane</keyword>
<gene>
    <name evidence="4" type="ORF">MYCIT1_LOCUS15979</name>
</gene>
<sequence>MLPIRSSPARASVLALLLHAACVWGDSQVNVTIDDTDAVIVYSPATSWNSSAVTCDGCNDPSPVLAVGRTFHKGANIAVGSLSAPAASPPTTSAAPASASPPAPAPAPATGTNSSVAPPQDTDVPGGTDNDGDYGGSGSGHGKGPRRRATPAPVSLRFPFTGVAVYAYAIEPSSAPTAASPSAQTNLTFNLDDLTPTTLIRTSGSGPTDFLFNASVFAQTGLADGDHVLTITLGDDSVFIIDYFVVTQSVVALAGSPSAASSSSIGPPLVTGAVSDASAQTKSGRASFVGVVAGVVGSLALLASSIALSLIIRRRNSQRRNRLHGPAPAPATDDEAAVFVPRYFPGEEPRPGLSPVLPPYEPRSYADVPPPLDQLPPLAPTPSTPDADAGDGAEPMMREVAPHVIARVVSTPSRTQSV</sequence>
<evidence type="ECO:0000313" key="4">
    <source>
        <dbReference type="EMBL" id="CAK5271092.1"/>
    </source>
</evidence>
<proteinExistence type="predicted"/>
<feature type="chain" id="PRO_5042090137" evidence="3">
    <location>
        <begin position="26"/>
        <end position="418"/>
    </location>
</feature>
<reference evidence="4" key="1">
    <citation type="submission" date="2023-11" db="EMBL/GenBank/DDBJ databases">
        <authorList>
            <person name="De Vega J J."/>
            <person name="De Vega J J."/>
        </authorList>
    </citation>
    <scope>NUCLEOTIDE SEQUENCE</scope>
</reference>
<keyword evidence="2" id="KW-1133">Transmembrane helix</keyword>
<feature type="compositionally biased region" description="Pro residues" evidence="1">
    <location>
        <begin position="368"/>
        <end position="383"/>
    </location>
</feature>
<evidence type="ECO:0000256" key="2">
    <source>
        <dbReference type="SAM" id="Phobius"/>
    </source>
</evidence>
<feature type="compositionally biased region" description="Low complexity" evidence="1">
    <location>
        <begin position="84"/>
        <end position="98"/>
    </location>
</feature>
<feature type="compositionally biased region" description="Gly residues" evidence="1">
    <location>
        <begin position="133"/>
        <end position="142"/>
    </location>
</feature>
<dbReference type="EMBL" id="CAVNYO010000169">
    <property type="protein sequence ID" value="CAK5271092.1"/>
    <property type="molecule type" value="Genomic_DNA"/>
</dbReference>